<feature type="compositionally biased region" description="Pro residues" evidence="3">
    <location>
        <begin position="70"/>
        <end position="86"/>
    </location>
</feature>
<dbReference type="PROSITE" id="PS50002">
    <property type="entry name" value="SH3"/>
    <property type="match status" value="1"/>
</dbReference>
<dbReference type="SUPFAM" id="SSF50044">
    <property type="entry name" value="SH3-domain"/>
    <property type="match status" value="1"/>
</dbReference>
<evidence type="ECO:0000256" key="1">
    <source>
        <dbReference type="ARBA" id="ARBA00022443"/>
    </source>
</evidence>
<feature type="compositionally biased region" description="Acidic residues" evidence="3">
    <location>
        <begin position="165"/>
        <end position="182"/>
    </location>
</feature>
<dbReference type="AlphaFoldDB" id="A0A914C364"/>
<dbReference type="GO" id="GO:0035091">
    <property type="term" value="F:phosphatidylinositol binding"/>
    <property type="evidence" value="ECO:0007669"/>
    <property type="project" value="TreeGrafter"/>
</dbReference>
<dbReference type="GO" id="GO:0031410">
    <property type="term" value="C:cytoplasmic vesicle"/>
    <property type="evidence" value="ECO:0007669"/>
    <property type="project" value="TreeGrafter"/>
</dbReference>
<keyword evidence="5" id="KW-1185">Reference proteome</keyword>
<dbReference type="Pfam" id="PF14604">
    <property type="entry name" value="SH3_9"/>
    <property type="match status" value="1"/>
</dbReference>
<evidence type="ECO:0000256" key="2">
    <source>
        <dbReference type="PROSITE-ProRule" id="PRU00192"/>
    </source>
</evidence>
<name>A0A914C364_9BILA</name>
<dbReference type="GO" id="GO:0006897">
    <property type="term" value="P:endocytosis"/>
    <property type="evidence" value="ECO:0007669"/>
    <property type="project" value="TreeGrafter"/>
</dbReference>
<dbReference type="InterPro" id="IPR036028">
    <property type="entry name" value="SH3-like_dom_sf"/>
</dbReference>
<evidence type="ECO:0000256" key="3">
    <source>
        <dbReference type="SAM" id="MobiDB-lite"/>
    </source>
</evidence>
<evidence type="ECO:0000313" key="6">
    <source>
        <dbReference type="WBParaSite" id="ACRNAN_Path_1577.g6131.t1"/>
    </source>
</evidence>
<dbReference type="PANTHER" id="PTHR45827">
    <property type="entry name" value="SORTING NEXIN"/>
    <property type="match status" value="1"/>
</dbReference>
<dbReference type="Proteomes" id="UP000887540">
    <property type="component" value="Unplaced"/>
</dbReference>
<dbReference type="SMART" id="SM00326">
    <property type="entry name" value="SH3"/>
    <property type="match status" value="1"/>
</dbReference>
<dbReference type="GO" id="GO:0016197">
    <property type="term" value="P:endosomal transport"/>
    <property type="evidence" value="ECO:0007669"/>
    <property type="project" value="TreeGrafter"/>
</dbReference>
<evidence type="ECO:0000259" key="4">
    <source>
        <dbReference type="PROSITE" id="PS50002"/>
    </source>
</evidence>
<protein>
    <submittedName>
        <fullName evidence="6">SH3 domain-containing protein</fullName>
    </submittedName>
</protein>
<reference evidence="6" key="1">
    <citation type="submission" date="2022-11" db="UniProtKB">
        <authorList>
            <consortium name="WormBaseParasite"/>
        </authorList>
    </citation>
    <scope>IDENTIFICATION</scope>
</reference>
<feature type="region of interest" description="Disordered" evidence="3">
    <location>
        <begin position="61"/>
        <end position="182"/>
    </location>
</feature>
<dbReference type="InterPro" id="IPR001452">
    <property type="entry name" value="SH3_domain"/>
</dbReference>
<accession>A0A914C364</accession>
<dbReference type="WBParaSite" id="ACRNAN_Path_1577.g6131.t1">
    <property type="protein sequence ID" value="ACRNAN_Path_1577.g6131.t1"/>
    <property type="gene ID" value="ACRNAN_Path_1577.g6131"/>
</dbReference>
<dbReference type="GO" id="GO:0005886">
    <property type="term" value="C:plasma membrane"/>
    <property type="evidence" value="ECO:0007669"/>
    <property type="project" value="TreeGrafter"/>
</dbReference>
<sequence length="182" mass="19396">MSQQQVRAAFDFDAQPGTGELTIRENEVLTVIREGIEGGWMEGKNSKGQIGLFPESYVTRLPPKSSLPPTTAPPPLPPVMSMPPKPMFGGAPPANDPPLPLPARVTSLTSNGSKNFDPWDSPNIPVPPPYLATPANAPISAQSLPPPPAFGASMGSTSQNHNVQDDDFDDDWSDDDEELPVS</sequence>
<dbReference type="Gene3D" id="2.30.30.40">
    <property type="entry name" value="SH3 Domains"/>
    <property type="match status" value="1"/>
</dbReference>
<dbReference type="CDD" id="cd11763">
    <property type="entry name" value="SH3_SNX9_like"/>
    <property type="match status" value="1"/>
</dbReference>
<dbReference type="PANTHER" id="PTHR45827:SF1">
    <property type="entry name" value="SORTING NEXIN"/>
    <property type="match status" value="1"/>
</dbReference>
<evidence type="ECO:0000313" key="5">
    <source>
        <dbReference type="Proteomes" id="UP000887540"/>
    </source>
</evidence>
<dbReference type="GO" id="GO:0097320">
    <property type="term" value="P:plasma membrane tubulation"/>
    <property type="evidence" value="ECO:0007669"/>
    <property type="project" value="TreeGrafter"/>
</dbReference>
<keyword evidence="1 2" id="KW-0728">SH3 domain</keyword>
<organism evidence="5 6">
    <name type="scientific">Acrobeloides nanus</name>
    <dbReference type="NCBI Taxonomy" id="290746"/>
    <lineage>
        <taxon>Eukaryota</taxon>
        <taxon>Metazoa</taxon>
        <taxon>Ecdysozoa</taxon>
        <taxon>Nematoda</taxon>
        <taxon>Chromadorea</taxon>
        <taxon>Rhabditida</taxon>
        <taxon>Tylenchina</taxon>
        <taxon>Cephalobomorpha</taxon>
        <taxon>Cephaloboidea</taxon>
        <taxon>Cephalobidae</taxon>
        <taxon>Acrobeloides</taxon>
    </lineage>
</organism>
<dbReference type="PRINTS" id="PR00452">
    <property type="entry name" value="SH3DOMAIN"/>
</dbReference>
<proteinExistence type="predicted"/>
<feature type="domain" description="SH3" evidence="4">
    <location>
        <begin position="1"/>
        <end position="63"/>
    </location>
</feature>